<dbReference type="PROSITE" id="PS00375">
    <property type="entry name" value="UDPGT"/>
    <property type="match status" value="1"/>
</dbReference>
<dbReference type="GO" id="GO:1901137">
    <property type="term" value="P:carbohydrate derivative biosynthetic process"/>
    <property type="evidence" value="ECO:0007669"/>
    <property type="project" value="UniProtKB-ARBA"/>
</dbReference>
<dbReference type="AlphaFoldDB" id="A0A3S3R626"/>
<dbReference type="InterPro" id="IPR058980">
    <property type="entry name" value="Glyco_transf_N"/>
</dbReference>
<dbReference type="InterPro" id="IPR035595">
    <property type="entry name" value="UDP_glycos_trans_CS"/>
</dbReference>
<dbReference type="Gene3D" id="3.40.50.2000">
    <property type="entry name" value="Glycogen Phosphorylase B"/>
    <property type="match status" value="2"/>
</dbReference>
<evidence type="ECO:0000256" key="1">
    <source>
        <dbReference type="ARBA" id="ARBA00009995"/>
    </source>
</evidence>
<dbReference type="EC" id="2.4.1.-" evidence="4"/>
<accession>A0A3S3R626</accession>
<dbReference type="Proteomes" id="UP000283530">
    <property type="component" value="Unassembled WGS sequence"/>
</dbReference>
<evidence type="ECO:0000256" key="4">
    <source>
        <dbReference type="RuleBase" id="RU362057"/>
    </source>
</evidence>
<keyword evidence="3" id="KW-0328">Glycosyltransferase</keyword>
<dbReference type="GO" id="GO:0008194">
    <property type="term" value="F:UDP-glycosyltransferase activity"/>
    <property type="evidence" value="ECO:0007669"/>
    <property type="project" value="InterPro"/>
</dbReference>
<keyword evidence="7" id="KW-1185">Reference proteome</keyword>
<dbReference type="OrthoDB" id="5835829at2759"/>
<evidence type="ECO:0000313" key="6">
    <source>
        <dbReference type="EMBL" id="RWR95033.1"/>
    </source>
</evidence>
<sequence>MEDKAHDLHVLLFPWLAHGHISPFLELAKKLSHKGFHAYICSTRVNLSSIKDHLNRKAYPSIQLIEIQLPELPNLPPQCHTTKSLPPHLMPTLKTAFDLSEPSFTSILKALKPDLVIYDFIQQWAPTAASRLNIPAVLFFPTGAASMSFFLHLLMNPHEEFPFPSMYLTESESCGTEHLFVEKSNGIKDIDRIMECMDRSSCFICVKSFKEIESKYINYLSFMAKKEIVPVGPLVHDPPPHHHGQQCKFTEWLDKKARSSSVFVSFGSEYFLSKEEREEIAHGLELSKVNFIWVLRFPEGEQMIVEEALPCGFLERVGKRGMIVEGWAPQARILVHPSIGGFVTHCGWSSVMEGMRFGVPLIALPMHLDQPLNARLVVEVGVGVEIKKGKSGGLEREELERGIKIVLVEKEGEGVRRTAKEMAEKMVKKGDEEIHVVVEKLRRLC</sequence>
<dbReference type="CDD" id="cd03784">
    <property type="entry name" value="GT1_Gtf-like"/>
    <property type="match status" value="1"/>
</dbReference>
<evidence type="ECO:0000256" key="2">
    <source>
        <dbReference type="ARBA" id="ARBA00022679"/>
    </source>
</evidence>
<comment type="caution">
    <text evidence="6">The sequence shown here is derived from an EMBL/GenBank/DDBJ whole genome shotgun (WGS) entry which is preliminary data.</text>
</comment>
<dbReference type="InterPro" id="IPR002213">
    <property type="entry name" value="UDP_glucos_trans"/>
</dbReference>
<gene>
    <name evidence="6" type="ORF">CKAN_02435400</name>
</gene>
<organism evidence="6 7">
    <name type="scientific">Cinnamomum micranthum f. kanehirae</name>
    <dbReference type="NCBI Taxonomy" id="337451"/>
    <lineage>
        <taxon>Eukaryota</taxon>
        <taxon>Viridiplantae</taxon>
        <taxon>Streptophyta</taxon>
        <taxon>Embryophyta</taxon>
        <taxon>Tracheophyta</taxon>
        <taxon>Spermatophyta</taxon>
        <taxon>Magnoliopsida</taxon>
        <taxon>Magnoliidae</taxon>
        <taxon>Laurales</taxon>
        <taxon>Lauraceae</taxon>
        <taxon>Cinnamomum</taxon>
    </lineage>
</organism>
<proteinExistence type="inferred from homology"/>
<protein>
    <recommendedName>
        <fullName evidence="4">Glycosyltransferase</fullName>
        <ecNumber evidence="4">2.4.1.-</ecNumber>
    </recommendedName>
</protein>
<evidence type="ECO:0000256" key="3">
    <source>
        <dbReference type="RuleBase" id="RU003718"/>
    </source>
</evidence>
<comment type="similarity">
    <text evidence="1 3">Belongs to the UDP-glycosyltransferase family.</text>
</comment>
<evidence type="ECO:0000259" key="5">
    <source>
        <dbReference type="Pfam" id="PF26168"/>
    </source>
</evidence>
<dbReference type="Pfam" id="PF00201">
    <property type="entry name" value="UDPGT"/>
    <property type="match status" value="1"/>
</dbReference>
<dbReference type="FunFam" id="3.40.50.2000:FF:000060">
    <property type="entry name" value="Glycosyltransferase"/>
    <property type="match status" value="1"/>
</dbReference>
<reference evidence="6 7" key="1">
    <citation type="journal article" date="2019" name="Nat. Plants">
        <title>Stout camphor tree genome fills gaps in understanding of flowering plant genome evolution.</title>
        <authorList>
            <person name="Chaw S.M."/>
            <person name="Liu Y.C."/>
            <person name="Wu Y.W."/>
            <person name="Wang H.Y."/>
            <person name="Lin C.I."/>
            <person name="Wu C.S."/>
            <person name="Ke H.M."/>
            <person name="Chang L.Y."/>
            <person name="Hsu C.Y."/>
            <person name="Yang H.T."/>
            <person name="Sudianto E."/>
            <person name="Hsu M.H."/>
            <person name="Wu K.P."/>
            <person name="Wang L.N."/>
            <person name="Leebens-Mack J.H."/>
            <person name="Tsai I.J."/>
        </authorList>
    </citation>
    <scope>NUCLEOTIDE SEQUENCE [LARGE SCALE GENOMIC DNA]</scope>
    <source>
        <strain evidence="7">cv. Chaw 1501</strain>
        <tissue evidence="6">Young leaves</tissue>
    </source>
</reference>
<feature type="domain" description="Glycosyltransferase N-terminal" evidence="5">
    <location>
        <begin position="9"/>
        <end position="234"/>
    </location>
</feature>
<dbReference type="SUPFAM" id="SSF53756">
    <property type="entry name" value="UDP-Glycosyltransferase/glycogen phosphorylase"/>
    <property type="match status" value="1"/>
</dbReference>
<dbReference type="PANTHER" id="PTHR48044:SF29">
    <property type="entry name" value="GLYCOSYLTRANSFERASE"/>
    <property type="match status" value="1"/>
</dbReference>
<evidence type="ECO:0000313" key="7">
    <source>
        <dbReference type="Proteomes" id="UP000283530"/>
    </source>
</evidence>
<dbReference type="EMBL" id="QPKB01000011">
    <property type="protein sequence ID" value="RWR95033.1"/>
    <property type="molecule type" value="Genomic_DNA"/>
</dbReference>
<keyword evidence="2 3" id="KW-0808">Transferase</keyword>
<name>A0A3S3R626_9MAGN</name>
<dbReference type="STRING" id="337451.A0A3S3R626"/>
<dbReference type="PANTHER" id="PTHR48044">
    <property type="entry name" value="GLYCOSYLTRANSFERASE"/>
    <property type="match status" value="1"/>
</dbReference>
<dbReference type="Pfam" id="PF26168">
    <property type="entry name" value="Glyco_transf_N"/>
    <property type="match status" value="1"/>
</dbReference>